<proteinExistence type="predicted"/>
<dbReference type="OrthoDB" id="277629at2"/>
<reference evidence="3 4" key="1">
    <citation type="submission" date="2018-05" db="EMBL/GenBank/DDBJ databases">
        <title>Genomic Encyclopedia of Type Strains, Phase IV (KMG-IV): sequencing the most valuable type-strain genomes for metagenomic binning, comparative biology and taxonomic classification.</title>
        <authorList>
            <person name="Goeker M."/>
        </authorList>
    </citation>
    <scope>NUCLEOTIDE SEQUENCE [LARGE SCALE GENOMIC DNA]</scope>
    <source>
        <strain evidence="3 4">DSM 14263</strain>
    </source>
</reference>
<evidence type="ECO:0000256" key="2">
    <source>
        <dbReference type="SAM" id="SignalP"/>
    </source>
</evidence>
<evidence type="ECO:0000256" key="1">
    <source>
        <dbReference type="SAM" id="MobiDB-lite"/>
    </source>
</evidence>
<keyword evidence="2" id="KW-0732">Signal</keyword>
<dbReference type="Proteomes" id="UP000245812">
    <property type="component" value="Unassembled WGS sequence"/>
</dbReference>
<comment type="caution">
    <text evidence="3">The sequence shown here is derived from an EMBL/GenBank/DDBJ whole genome shotgun (WGS) entry which is preliminary data.</text>
</comment>
<evidence type="ECO:0000313" key="4">
    <source>
        <dbReference type="Proteomes" id="UP000245812"/>
    </source>
</evidence>
<protein>
    <submittedName>
        <fullName evidence="3">Uncharacterized protein</fullName>
    </submittedName>
</protein>
<sequence length="449" mass="49536">MPARRFPRWSLLLGLACAAAGQAQTAAQWRAAQFAAADRAERIMHEADRRHGLLAQYLAMMDALQASDPKDRAFDLVFSQYLAWYQSYVGDYPHAQASFSVQESLQPGDRPSPLDAGYAAVPALEAIPALARNYRAVFLNEAHHIPLTRSLTVQLLAKLRAEGFDYFAAETLYPDDAQLQARGYPTAASGFYTREPVCAEMVRTALKLGFKVVAYEAGDGGSDDARERAQARNLYERVFGRDPAARLVVDAGYAHIVEEGPYLGGASMAEHFRAISGIDPLTVEQTMLIPHPDAAQDHPYYTAAVQRLHPQAPVAFLRDGRPWALRAGYDVSVLFPPPRLRRGRPDWLALGGLRRPYFVSGEVPCRGDYPCLVEARYAGEGDDAIPADRLLFDPPPPRPPPRDRPRPAGGATAGELYLRPGRYELVFSDRDGRRLARWRIDVPGGGAAR</sequence>
<gene>
    <name evidence="3" type="ORF">C7456_106283</name>
</gene>
<organism evidence="3 4">
    <name type="scientific">Fulvimonas soli</name>
    <dbReference type="NCBI Taxonomy" id="155197"/>
    <lineage>
        <taxon>Bacteria</taxon>
        <taxon>Pseudomonadati</taxon>
        <taxon>Pseudomonadota</taxon>
        <taxon>Gammaproteobacteria</taxon>
        <taxon>Lysobacterales</taxon>
        <taxon>Rhodanobacteraceae</taxon>
        <taxon>Fulvimonas</taxon>
    </lineage>
</organism>
<name>A0A316I5R1_9GAMM</name>
<accession>A0A316I5R1</accession>
<dbReference type="AlphaFoldDB" id="A0A316I5R1"/>
<dbReference type="RefSeq" id="WP_109723592.1">
    <property type="nucleotide sequence ID" value="NZ_MSZV01000034.1"/>
</dbReference>
<evidence type="ECO:0000313" key="3">
    <source>
        <dbReference type="EMBL" id="PWK87790.1"/>
    </source>
</evidence>
<feature type="signal peptide" evidence="2">
    <location>
        <begin position="1"/>
        <end position="25"/>
    </location>
</feature>
<dbReference type="EMBL" id="QGHC01000006">
    <property type="protein sequence ID" value="PWK87790.1"/>
    <property type="molecule type" value="Genomic_DNA"/>
</dbReference>
<feature type="chain" id="PRO_5016281629" evidence="2">
    <location>
        <begin position="26"/>
        <end position="449"/>
    </location>
</feature>
<keyword evidence="4" id="KW-1185">Reference proteome</keyword>
<feature type="region of interest" description="Disordered" evidence="1">
    <location>
        <begin position="386"/>
        <end position="415"/>
    </location>
</feature>